<dbReference type="GO" id="GO:0016887">
    <property type="term" value="F:ATP hydrolysis activity"/>
    <property type="evidence" value="ECO:0007669"/>
    <property type="project" value="InterPro"/>
</dbReference>
<dbReference type="SMART" id="SM00382">
    <property type="entry name" value="AAA"/>
    <property type="match status" value="2"/>
</dbReference>
<evidence type="ECO:0000259" key="8">
    <source>
        <dbReference type="PROSITE" id="PS50893"/>
    </source>
</evidence>
<comment type="subcellular location">
    <subcellularLocation>
        <location evidence="1">Cell membrane</location>
        <topology evidence="1">Peripheral membrane protein</topology>
    </subcellularLocation>
</comment>
<dbReference type="GO" id="GO:0005524">
    <property type="term" value="F:ATP binding"/>
    <property type="evidence" value="ECO:0007669"/>
    <property type="project" value="UniProtKB-KW"/>
</dbReference>
<dbReference type="InterPro" id="IPR050086">
    <property type="entry name" value="MetN_ABC_transporter-like"/>
</dbReference>
<organism evidence="9 10">
    <name type="scientific">Lagenidium giganteum</name>
    <dbReference type="NCBI Taxonomy" id="4803"/>
    <lineage>
        <taxon>Eukaryota</taxon>
        <taxon>Sar</taxon>
        <taxon>Stramenopiles</taxon>
        <taxon>Oomycota</taxon>
        <taxon>Peronosporomycetes</taxon>
        <taxon>Pythiales</taxon>
        <taxon>Pythiaceae</taxon>
    </lineage>
</organism>
<evidence type="ECO:0000256" key="1">
    <source>
        <dbReference type="ARBA" id="ARBA00004202"/>
    </source>
</evidence>
<dbReference type="PANTHER" id="PTHR43166:SF9">
    <property type="entry name" value="GLUTAMATE_ASPARTATE IMPORT ATP-BINDING PROTEIN GLTL"/>
    <property type="match status" value="1"/>
</dbReference>
<dbReference type="PANTHER" id="PTHR43166">
    <property type="entry name" value="AMINO ACID IMPORT ATP-BINDING PROTEIN"/>
    <property type="match status" value="1"/>
</dbReference>
<dbReference type="InterPro" id="IPR003593">
    <property type="entry name" value="AAA+_ATPase"/>
</dbReference>
<keyword evidence="5" id="KW-0547">Nucleotide-binding</keyword>
<dbReference type="AlphaFoldDB" id="A0AAV2Z2U6"/>
<evidence type="ECO:0000256" key="5">
    <source>
        <dbReference type="ARBA" id="ARBA00022741"/>
    </source>
</evidence>
<protein>
    <recommendedName>
        <fullName evidence="8">ABC transporter domain-containing protein</fullName>
    </recommendedName>
</protein>
<evidence type="ECO:0000313" key="9">
    <source>
        <dbReference type="EMBL" id="DAZ99728.1"/>
    </source>
</evidence>
<name>A0AAV2Z2U6_9STRA</name>
<keyword evidence="3" id="KW-0813">Transport</keyword>
<reference evidence="9" key="2">
    <citation type="journal article" date="2023" name="Microbiol Resour">
        <title>Decontamination and Annotation of the Draft Genome Sequence of the Oomycete Lagenidium giganteum ARSEF 373.</title>
        <authorList>
            <person name="Morgan W.R."/>
            <person name="Tartar A."/>
        </authorList>
    </citation>
    <scope>NUCLEOTIDE SEQUENCE</scope>
    <source>
        <strain evidence="9">ARSEF 373</strain>
    </source>
</reference>
<dbReference type="Pfam" id="PF00005">
    <property type="entry name" value="ABC_tran"/>
    <property type="match status" value="2"/>
</dbReference>
<evidence type="ECO:0000256" key="3">
    <source>
        <dbReference type="ARBA" id="ARBA00022448"/>
    </source>
</evidence>
<keyword evidence="10" id="KW-1185">Reference proteome</keyword>
<feature type="domain" description="ABC transporter" evidence="8">
    <location>
        <begin position="307"/>
        <end position="534"/>
    </location>
</feature>
<comment type="similarity">
    <text evidence="2">Belongs to the ABC transporter superfamily.</text>
</comment>
<dbReference type="SUPFAM" id="SSF52540">
    <property type="entry name" value="P-loop containing nucleoside triphosphate hydrolases"/>
    <property type="match status" value="2"/>
</dbReference>
<dbReference type="PROSITE" id="PS50893">
    <property type="entry name" value="ABC_TRANSPORTER_2"/>
    <property type="match status" value="1"/>
</dbReference>
<reference evidence="9" key="1">
    <citation type="submission" date="2022-11" db="EMBL/GenBank/DDBJ databases">
        <authorList>
            <person name="Morgan W.R."/>
            <person name="Tartar A."/>
        </authorList>
    </citation>
    <scope>NUCLEOTIDE SEQUENCE</scope>
    <source>
        <strain evidence="9">ARSEF 373</strain>
    </source>
</reference>
<dbReference type="InterPro" id="IPR003439">
    <property type="entry name" value="ABC_transporter-like_ATP-bd"/>
</dbReference>
<evidence type="ECO:0000256" key="4">
    <source>
        <dbReference type="ARBA" id="ARBA00022475"/>
    </source>
</evidence>
<evidence type="ECO:0000313" key="10">
    <source>
        <dbReference type="Proteomes" id="UP001146120"/>
    </source>
</evidence>
<dbReference type="InterPro" id="IPR027417">
    <property type="entry name" value="P-loop_NTPase"/>
</dbReference>
<keyword evidence="6" id="KW-0067">ATP-binding</keyword>
<evidence type="ECO:0000256" key="2">
    <source>
        <dbReference type="ARBA" id="ARBA00005417"/>
    </source>
</evidence>
<comment type="caution">
    <text evidence="9">The sequence shown here is derived from an EMBL/GenBank/DDBJ whole genome shotgun (WGS) entry which is preliminary data.</text>
</comment>
<dbReference type="EMBL" id="DAKRPA010000077">
    <property type="protein sequence ID" value="DAZ99728.1"/>
    <property type="molecule type" value="Genomic_DNA"/>
</dbReference>
<sequence length="537" mass="58259">MLRCRCRLSGTAIPGRLRHRVSSSSAQSEPALSVPALRYVLGADEVHCLVGLNGAGKSRVLAHLAHPDAIAAAQATHSASASTRPTRVATLSFDEHRAFVARHGDAVVADVLGGVAAPAARDLIVRLGLFPVWDSHVRHLSTGELRKLMLAHALLRVPRATVLLMDQPFDGLDAAARGQLEWMLGQLTRGFTRLLVDTGGCNDSLAYKTQVVLAANRLEQVQPELLSHLVLVHKQPQEQQGVAPALQVINVENMSEDDVQTKVEAFLAAEAKNQRSPLTEKALMALVKALYGEVCAGKERANEHPALVLNSVSISYDRKRMLMENVNLRRLAHEHWVILGPNGSGKSSLMRVLTQAQGHGLVEGGVALFGNALQELGPITVEEISTDQHIKVVQRLLTADAQAVTANEVILEKALSAKTAAIATQLLQVDDQTVLSTPFLELSQGTQKLVLVAQAIARCPDILLLDEITHGLDPINREVVLRAINCIGKLNQERQEENSNAPHLIMITHHEDEIPECFQSVFAIQDRKLLLRGDTAA</sequence>
<dbReference type="Gene3D" id="3.40.50.300">
    <property type="entry name" value="P-loop containing nucleotide triphosphate hydrolases"/>
    <property type="match status" value="2"/>
</dbReference>
<keyword evidence="4" id="KW-1003">Cell membrane</keyword>
<keyword evidence="7" id="KW-0472">Membrane</keyword>
<proteinExistence type="inferred from homology"/>
<accession>A0AAV2Z2U6</accession>
<evidence type="ECO:0000256" key="7">
    <source>
        <dbReference type="ARBA" id="ARBA00023136"/>
    </source>
</evidence>
<dbReference type="Proteomes" id="UP001146120">
    <property type="component" value="Unassembled WGS sequence"/>
</dbReference>
<evidence type="ECO:0000256" key="6">
    <source>
        <dbReference type="ARBA" id="ARBA00022840"/>
    </source>
</evidence>
<gene>
    <name evidence="9" type="ORF">N0F65_003515</name>
</gene>